<keyword evidence="1" id="KW-0472">Membrane</keyword>
<gene>
    <name evidence="2" type="ORF">HMPREF0908_1689</name>
</gene>
<dbReference type="HOGENOM" id="CLU_2556354_0_0_9"/>
<sequence length="82" mass="9366">MEMVDVLDVLDSVFRFILCILLLIFCLIFAAVGGVLEVLRTVISTPPLLAFALIGSVFIVYAGWRFSKYQKAYFEKYPARRK</sequence>
<dbReference type="EMBL" id="ACLA01000023">
    <property type="protein sequence ID" value="EEQ47974.1"/>
    <property type="molecule type" value="Genomic_DNA"/>
</dbReference>
<organism evidence="2 3">
    <name type="scientific">Selenomonas flueggei ATCC 43531</name>
    <dbReference type="NCBI Taxonomy" id="638302"/>
    <lineage>
        <taxon>Bacteria</taxon>
        <taxon>Bacillati</taxon>
        <taxon>Bacillota</taxon>
        <taxon>Negativicutes</taxon>
        <taxon>Selenomonadales</taxon>
        <taxon>Selenomonadaceae</taxon>
        <taxon>Selenomonas</taxon>
    </lineage>
</organism>
<keyword evidence="1" id="KW-1133">Transmembrane helix</keyword>
<feature type="transmembrane region" description="Helical" evidence="1">
    <location>
        <begin position="48"/>
        <end position="66"/>
    </location>
</feature>
<name>C4V595_9FIRM</name>
<accession>C4V595</accession>
<evidence type="ECO:0000256" key="1">
    <source>
        <dbReference type="SAM" id="Phobius"/>
    </source>
</evidence>
<dbReference type="RefSeq" id="WP_006690423.1">
    <property type="nucleotide sequence ID" value="NZ_GG694006.1"/>
</dbReference>
<dbReference type="AlphaFoldDB" id="C4V595"/>
<dbReference type="Proteomes" id="UP000005309">
    <property type="component" value="Unassembled WGS sequence"/>
</dbReference>
<keyword evidence="1" id="KW-0812">Transmembrane</keyword>
<evidence type="ECO:0000313" key="2">
    <source>
        <dbReference type="EMBL" id="EEQ47974.1"/>
    </source>
</evidence>
<evidence type="ECO:0000313" key="3">
    <source>
        <dbReference type="Proteomes" id="UP000005309"/>
    </source>
</evidence>
<feature type="transmembrane region" description="Helical" evidence="1">
    <location>
        <begin position="12"/>
        <end position="36"/>
    </location>
</feature>
<reference evidence="2 3" key="1">
    <citation type="submission" date="2009-04" db="EMBL/GenBank/DDBJ databases">
        <authorList>
            <person name="Qin X."/>
            <person name="Bachman B."/>
            <person name="Battles P."/>
            <person name="Bell A."/>
            <person name="Bess C."/>
            <person name="Bickham C."/>
            <person name="Chaboub L."/>
            <person name="Chen D."/>
            <person name="Coyle M."/>
            <person name="Deiros D.R."/>
            <person name="Dinh H."/>
            <person name="Forbes L."/>
            <person name="Fowler G."/>
            <person name="Francisco L."/>
            <person name="Fu Q."/>
            <person name="Gubbala S."/>
            <person name="Hale W."/>
            <person name="Han Y."/>
            <person name="Hemphill L."/>
            <person name="Highlander S.K."/>
            <person name="Hirani K."/>
            <person name="Hogues M."/>
            <person name="Jackson L."/>
            <person name="Jakkamsetti A."/>
            <person name="Javaid M."/>
            <person name="Jiang H."/>
            <person name="Korchina V."/>
            <person name="Kovar C."/>
            <person name="Lara F."/>
            <person name="Lee S."/>
            <person name="Mata R."/>
            <person name="Mathew T."/>
            <person name="Moen C."/>
            <person name="Morales K."/>
            <person name="Munidasa M."/>
            <person name="Nazareth L."/>
            <person name="Ngo R."/>
            <person name="Nguyen L."/>
            <person name="Okwuonu G."/>
            <person name="Ongeri F."/>
            <person name="Patil S."/>
            <person name="Petrosino J."/>
            <person name="Pham C."/>
            <person name="Pham P."/>
            <person name="Pu L.-L."/>
            <person name="Puazo M."/>
            <person name="Raj R."/>
            <person name="Reid J."/>
            <person name="Rouhana J."/>
            <person name="Saada N."/>
            <person name="Shang Y."/>
            <person name="Simmons D."/>
            <person name="Thornton R."/>
            <person name="Warren J."/>
            <person name="Weissenberger G."/>
            <person name="Zhang J."/>
            <person name="Zhang L."/>
            <person name="Zhou C."/>
            <person name="Zhu D."/>
            <person name="Muzny D."/>
            <person name="Worley K."/>
            <person name="Gibbs R."/>
        </authorList>
    </citation>
    <scope>NUCLEOTIDE SEQUENCE [LARGE SCALE GENOMIC DNA]</scope>
    <source>
        <strain evidence="2 3">ATCC 43531</strain>
    </source>
</reference>
<protein>
    <submittedName>
        <fullName evidence="2">Uncharacterized protein</fullName>
    </submittedName>
</protein>
<comment type="caution">
    <text evidence="2">The sequence shown here is derived from an EMBL/GenBank/DDBJ whole genome shotgun (WGS) entry which is preliminary data.</text>
</comment>
<proteinExistence type="predicted"/>
<keyword evidence="3" id="KW-1185">Reference proteome</keyword>